<keyword evidence="11" id="KW-0449">Lipoprotein</keyword>
<keyword evidence="12" id="KW-1185">Reference proteome</keyword>
<evidence type="ECO:0000256" key="3">
    <source>
        <dbReference type="ARBA" id="ARBA00011245"/>
    </source>
</evidence>
<feature type="chain" id="PRO_5013407252" description="Outer-membrane lipoprotein carrier protein" evidence="10">
    <location>
        <begin position="21"/>
        <end position="202"/>
    </location>
</feature>
<comment type="subcellular location">
    <subcellularLocation>
        <location evidence="1 10">Periplasm</location>
    </subcellularLocation>
</comment>
<protein>
    <recommendedName>
        <fullName evidence="4 10">Outer-membrane lipoprotein carrier protein</fullName>
    </recommendedName>
</protein>
<evidence type="ECO:0000256" key="4">
    <source>
        <dbReference type="ARBA" id="ARBA00014035"/>
    </source>
</evidence>
<evidence type="ECO:0000313" key="11">
    <source>
        <dbReference type="EMBL" id="ART79617.1"/>
    </source>
</evidence>
<keyword evidence="8 10" id="KW-0653">Protein transport</keyword>
<dbReference type="RefSeq" id="WP_086963490.1">
    <property type="nucleotide sequence ID" value="NZ_CP021376.1"/>
</dbReference>
<evidence type="ECO:0000256" key="8">
    <source>
        <dbReference type="ARBA" id="ARBA00022927"/>
    </source>
</evidence>
<evidence type="ECO:0000256" key="9">
    <source>
        <dbReference type="ARBA" id="ARBA00023186"/>
    </source>
</evidence>
<dbReference type="InterPro" id="IPR029046">
    <property type="entry name" value="LolA/LolB/LppX"/>
</dbReference>
<keyword evidence="9 10" id="KW-0143">Chaperone</keyword>
<evidence type="ECO:0000313" key="12">
    <source>
        <dbReference type="Proteomes" id="UP000243793"/>
    </source>
</evidence>
<dbReference type="CDD" id="cd16325">
    <property type="entry name" value="LolA"/>
    <property type="match status" value="1"/>
</dbReference>
<evidence type="ECO:0000256" key="7">
    <source>
        <dbReference type="ARBA" id="ARBA00022764"/>
    </source>
</evidence>
<dbReference type="InterPro" id="IPR018323">
    <property type="entry name" value="OM_lipoprot_carrier_LolA_Pbac"/>
</dbReference>
<proteinExistence type="inferred from homology"/>
<dbReference type="PANTHER" id="PTHR35869">
    <property type="entry name" value="OUTER-MEMBRANE LIPOPROTEIN CARRIER PROTEIN"/>
    <property type="match status" value="1"/>
</dbReference>
<dbReference type="OrthoDB" id="9787361at2"/>
<sequence length="202" mass="22935" precursor="true">MKKLATLGILLWSVSSVALADARTELQQKLARFDQFSAEFSQQVFDEQGQAMQTAKGTMQLARPDKFRWHTVSPDESLIVSNGKSVWMYDPFVEQVSIAPLEEAIQNTPFLLIAGRDGKRWQDYEVTREGADYIVTSKDTSELISQFSLRFDSKNRIERFSVLESGGQRSDFTLHKVNTQPKVSNTTFTFTPPKGVMVDDQR</sequence>
<keyword evidence="6 10" id="KW-0732">Signal</keyword>
<keyword evidence="5 10" id="KW-0813">Transport</keyword>
<evidence type="ECO:0000256" key="6">
    <source>
        <dbReference type="ARBA" id="ARBA00022729"/>
    </source>
</evidence>
<dbReference type="GO" id="GO:0044874">
    <property type="term" value="P:lipoprotein localization to outer membrane"/>
    <property type="evidence" value="ECO:0007669"/>
    <property type="project" value="UniProtKB-UniRule"/>
</dbReference>
<dbReference type="Proteomes" id="UP000243793">
    <property type="component" value="Chromosome"/>
</dbReference>
<name>A0A1Y0CXI2_9GAMM</name>
<comment type="similarity">
    <text evidence="2 10">Belongs to the LolA family.</text>
</comment>
<comment type="function">
    <text evidence="10">Participates in the translocation of lipoproteins from the inner membrane to the outer membrane. Only forms a complex with a lipoprotein if the residue after the N-terminal Cys is not an aspartate (The Asp acts as a targeting signal to indicate that the lipoprotein should stay in the inner membrane).</text>
</comment>
<dbReference type="NCBIfam" id="TIGR00547">
    <property type="entry name" value="lolA"/>
    <property type="match status" value="1"/>
</dbReference>
<gene>
    <name evidence="10" type="primary">lolA</name>
    <name evidence="11" type="ORF">CBP12_05175</name>
</gene>
<accession>A0A1Y0CXI2</accession>
<dbReference type="Gene3D" id="2.50.20.10">
    <property type="entry name" value="Lipoprotein localisation LolA/LolB/LppX"/>
    <property type="match status" value="1"/>
</dbReference>
<comment type="subunit">
    <text evidence="3 10">Monomer.</text>
</comment>
<dbReference type="GO" id="GO:0030288">
    <property type="term" value="C:outer membrane-bounded periplasmic space"/>
    <property type="evidence" value="ECO:0007669"/>
    <property type="project" value="TreeGrafter"/>
</dbReference>
<dbReference type="InterPro" id="IPR004564">
    <property type="entry name" value="OM_lipoprot_carrier_LolA-like"/>
</dbReference>
<evidence type="ECO:0000256" key="5">
    <source>
        <dbReference type="ARBA" id="ARBA00022448"/>
    </source>
</evidence>
<dbReference type="EMBL" id="CP021376">
    <property type="protein sequence ID" value="ART79617.1"/>
    <property type="molecule type" value="Genomic_DNA"/>
</dbReference>
<dbReference type="AlphaFoldDB" id="A0A1Y0CXI2"/>
<dbReference type="PANTHER" id="PTHR35869:SF1">
    <property type="entry name" value="OUTER-MEMBRANE LIPOPROTEIN CARRIER PROTEIN"/>
    <property type="match status" value="1"/>
</dbReference>
<evidence type="ECO:0000256" key="2">
    <source>
        <dbReference type="ARBA" id="ARBA00007615"/>
    </source>
</evidence>
<dbReference type="Pfam" id="PF03548">
    <property type="entry name" value="LolA"/>
    <property type="match status" value="1"/>
</dbReference>
<evidence type="ECO:0000256" key="1">
    <source>
        <dbReference type="ARBA" id="ARBA00004418"/>
    </source>
</evidence>
<dbReference type="HAMAP" id="MF_00240">
    <property type="entry name" value="LolA"/>
    <property type="match status" value="1"/>
</dbReference>
<dbReference type="SUPFAM" id="SSF89392">
    <property type="entry name" value="Prokaryotic lipoproteins and lipoprotein localization factors"/>
    <property type="match status" value="1"/>
</dbReference>
<dbReference type="KEGG" id="ocm:CBP12_05175"/>
<evidence type="ECO:0000256" key="10">
    <source>
        <dbReference type="HAMAP-Rule" id="MF_00240"/>
    </source>
</evidence>
<organism evidence="11 12">
    <name type="scientific">Oceanisphaera avium</name>
    <dbReference type="NCBI Taxonomy" id="1903694"/>
    <lineage>
        <taxon>Bacteria</taxon>
        <taxon>Pseudomonadati</taxon>
        <taxon>Pseudomonadota</taxon>
        <taxon>Gammaproteobacteria</taxon>
        <taxon>Aeromonadales</taxon>
        <taxon>Aeromonadaceae</taxon>
        <taxon>Oceanisphaera</taxon>
    </lineage>
</organism>
<keyword evidence="7 10" id="KW-0574">Periplasm</keyword>
<feature type="signal peptide" evidence="10">
    <location>
        <begin position="1"/>
        <end position="20"/>
    </location>
</feature>
<reference evidence="12" key="1">
    <citation type="submission" date="2017-05" db="EMBL/GenBank/DDBJ databases">
        <authorList>
            <person name="Sung H."/>
        </authorList>
    </citation>
    <scope>NUCLEOTIDE SEQUENCE [LARGE SCALE GENOMIC DNA]</scope>
    <source>
        <strain evidence="12">AMac2203</strain>
    </source>
</reference>
<dbReference type="GO" id="GO:0042953">
    <property type="term" value="P:lipoprotein transport"/>
    <property type="evidence" value="ECO:0007669"/>
    <property type="project" value="InterPro"/>
</dbReference>